<gene>
    <name evidence="1" type="ORF">SAMN05660845_0186</name>
</gene>
<evidence type="ECO:0008006" key="3">
    <source>
        <dbReference type="Google" id="ProtNLM"/>
    </source>
</evidence>
<dbReference type="Proteomes" id="UP000199604">
    <property type="component" value="Unassembled WGS sequence"/>
</dbReference>
<dbReference type="STRING" id="498292.SAMN05660845_0186"/>
<evidence type="ECO:0000313" key="2">
    <source>
        <dbReference type="Proteomes" id="UP000199604"/>
    </source>
</evidence>
<keyword evidence="2" id="KW-1185">Reference proteome</keyword>
<dbReference type="RefSeq" id="WP_143076448.1">
    <property type="nucleotide sequence ID" value="NZ_FOJT01000001.1"/>
</dbReference>
<evidence type="ECO:0000313" key="1">
    <source>
        <dbReference type="EMBL" id="SFA71511.1"/>
    </source>
</evidence>
<dbReference type="AlphaFoldDB" id="A0A1I0V5D7"/>
<dbReference type="EMBL" id="FOJT01000001">
    <property type="protein sequence ID" value="SFA71511.1"/>
    <property type="molecule type" value="Genomic_DNA"/>
</dbReference>
<sequence>MKKVLIFLLLSFTIRGFSQYSREIKMNHHNIIVKNVVEYSFLESAADYLSSDIKIIYNYNRFYFRLSMRNFFNIYADEPNFSFDSLSGNSSINFNRININKEVPVYVKGKITYKF</sequence>
<name>A0A1I0V5D7_9FLAO</name>
<reference evidence="2" key="1">
    <citation type="submission" date="2016-10" db="EMBL/GenBank/DDBJ databases">
        <authorList>
            <person name="Varghese N."/>
            <person name="Submissions S."/>
        </authorList>
    </citation>
    <scope>NUCLEOTIDE SEQUENCE [LARGE SCALE GENOMIC DNA]</scope>
    <source>
        <strain evidence="2">DSM 21789</strain>
    </source>
</reference>
<protein>
    <recommendedName>
        <fullName evidence="3">Outer membrane protein beta-barrel family protein</fullName>
    </recommendedName>
</protein>
<organism evidence="1 2">
    <name type="scientific">Flavobacterium swingsii</name>
    <dbReference type="NCBI Taxonomy" id="498292"/>
    <lineage>
        <taxon>Bacteria</taxon>
        <taxon>Pseudomonadati</taxon>
        <taxon>Bacteroidota</taxon>
        <taxon>Flavobacteriia</taxon>
        <taxon>Flavobacteriales</taxon>
        <taxon>Flavobacteriaceae</taxon>
        <taxon>Flavobacterium</taxon>
    </lineage>
</organism>
<accession>A0A1I0V5D7</accession>
<proteinExistence type="predicted"/>